<accession>A0A150KK28</accession>
<name>A0A150KK28_9BACI</name>
<reference evidence="1 2" key="1">
    <citation type="submission" date="2016-01" db="EMBL/GenBank/DDBJ databases">
        <title>Genome Sequences of Twelve Sporeforming Bacillus Species Isolated from Foods.</title>
        <authorList>
            <person name="Berendsen E.M."/>
            <person name="Wells-Bennik M.H."/>
            <person name="Krawcyk A.O."/>
            <person name="De Jong A."/>
            <person name="Holsappel S."/>
            <person name="Eijlander R.T."/>
            <person name="Kuipers O.P."/>
        </authorList>
    </citation>
    <scope>NUCLEOTIDE SEQUENCE [LARGE SCALE GENOMIC DNA]</scope>
    <source>
        <strain evidence="1 2">B4102</strain>
    </source>
</reference>
<organism evidence="1 2">
    <name type="scientific">Heyndrickxia sporothermodurans</name>
    <dbReference type="NCBI Taxonomy" id="46224"/>
    <lineage>
        <taxon>Bacteria</taxon>
        <taxon>Bacillati</taxon>
        <taxon>Bacillota</taxon>
        <taxon>Bacilli</taxon>
        <taxon>Bacillales</taxon>
        <taxon>Bacillaceae</taxon>
        <taxon>Heyndrickxia</taxon>
    </lineage>
</organism>
<keyword evidence="2" id="KW-1185">Reference proteome</keyword>
<dbReference type="EMBL" id="LQYN01000145">
    <property type="protein sequence ID" value="KYC88416.1"/>
    <property type="molecule type" value="Genomic_DNA"/>
</dbReference>
<dbReference type="STRING" id="46224.B4102_4051"/>
<gene>
    <name evidence="1" type="ORF">B4102_4051</name>
</gene>
<dbReference type="PATRIC" id="fig|46224.3.peg.1331"/>
<proteinExistence type="predicted"/>
<comment type="caution">
    <text evidence="1">The sequence shown here is derived from an EMBL/GenBank/DDBJ whole genome shotgun (WGS) entry which is preliminary data.</text>
</comment>
<evidence type="ECO:0000313" key="2">
    <source>
        <dbReference type="Proteomes" id="UP000075666"/>
    </source>
</evidence>
<protein>
    <submittedName>
        <fullName evidence="1">Uncharacterized protein</fullName>
    </submittedName>
</protein>
<evidence type="ECO:0000313" key="1">
    <source>
        <dbReference type="EMBL" id="KYC88416.1"/>
    </source>
</evidence>
<dbReference type="Proteomes" id="UP000075666">
    <property type="component" value="Unassembled WGS sequence"/>
</dbReference>
<dbReference type="AlphaFoldDB" id="A0A150KK28"/>
<sequence>MCKNRILPFGKTLKSYLKEHGEKRPNVSLYCPDKSCKKRILYKHGRYFRWATTKYQCILIPIYRWYCPICEKTVSLLPNFLVPWARVVTASREAAFNRRRKGISFEKISKSIVSPSIGGISATTIKRWWNRYLAQIGRTSIWVAGRLIHFGEMEDLLRFHSKGVNPTYLDTLEWFYFLLQKYAHYFQFNPSLMGYLSFLNTHLPAELRL</sequence>